<reference evidence="4 5" key="1">
    <citation type="submission" date="2020-04" db="EMBL/GenBank/DDBJ databases">
        <title>Genome sequencing of novel species.</title>
        <authorList>
            <person name="Heo J."/>
            <person name="Kim S.-J."/>
            <person name="Kim J.-S."/>
            <person name="Hong S.-B."/>
            <person name="Kwon S.-W."/>
        </authorList>
    </citation>
    <scope>NUCLEOTIDE SEQUENCE [LARGE SCALE GENOMIC DNA]</scope>
    <source>
        <strain evidence="4 5">MFER-1</strain>
    </source>
</reference>
<dbReference type="InterPro" id="IPR050109">
    <property type="entry name" value="HTH-type_TetR-like_transc_reg"/>
</dbReference>
<keyword evidence="1 2" id="KW-0238">DNA-binding</keyword>
<evidence type="ECO:0000313" key="4">
    <source>
        <dbReference type="EMBL" id="QJD81918.1"/>
    </source>
</evidence>
<dbReference type="PANTHER" id="PTHR30055:SF222">
    <property type="entry name" value="REGULATORY PROTEIN"/>
    <property type="match status" value="1"/>
</dbReference>
<dbReference type="EMBL" id="CP051680">
    <property type="protein sequence ID" value="QJD81918.1"/>
    <property type="molecule type" value="Genomic_DNA"/>
</dbReference>
<evidence type="ECO:0000256" key="2">
    <source>
        <dbReference type="PROSITE-ProRule" id="PRU00335"/>
    </source>
</evidence>
<dbReference type="RefSeq" id="WP_169278223.1">
    <property type="nucleotide sequence ID" value="NZ_CP051680.1"/>
</dbReference>
<dbReference type="AlphaFoldDB" id="A0A7Z2VEY7"/>
<accession>A0A7Z2VEY7</accession>
<dbReference type="InterPro" id="IPR032551">
    <property type="entry name" value="BscR_C"/>
</dbReference>
<dbReference type="Pfam" id="PF00440">
    <property type="entry name" value="TetR_N"/>
    <property type="match status" value="1"/>
</dbReference>
<dbReference type="PANTHER" id="PTHR30055">
    <property type="entry name" value="HTH-TYPE TRANSCRIPTIONAL REGULATOR RUTR"/>
    <property type="match status" value="1"/>
</dbReference>
<dbReference type="GO" id="GO:0003677">
    <property type="term" value="F:DNA binding"/>
    <property type="evidence" value="ECO:0007669"/>
    <property type="project" value="UniProtKB-UniRule"/>
</dbReference>
<gene>
    <name evidence="4" type="ORF">HH215_01130</name>
</gene>
<dbReference type="InterPro" id="IPR009057">
    <property type="entry name" value="Homeodomain-like_sf"/>
</dbReference>
<feature type="domain" description="HTH tetR-type" evidence="3">
    <location>
        <begin position="6"/>
        <end position="66"/>
    </location>
</feature>
<protein>
    <submittedName>
        <fullName evidence="4">TetR/AcrR family transcriptional regulator</fullName>
    </submittedName>
</protein>
<sequence length="202" mass="23239">MFEKYKPSKKKVLETTLRLLRENDLQATSMSMISNESGVSMGSIYNTFSGKEDIVNALYTSIVEFQTEAVLKGFYDEAPIPRRFENAWERVVQTSIDYPDAFQFMEQYSFSPYIYEASKKLAYESNWCGPLSQLYSEAIQEDLFISGNPRLMVQMHWGTIVFLVKGQFQGNLELLPELVQMAIRSCWNSVSTSKGFNLSFED</sequence>
<organism evidence="4 5">
    <name type="scientific">Cohnella herbarum</name>
    <dbReference type="NCBI Taxonomy" id="2728023"/>
    <lineage>
        <taxon>Bacteria</taxon>
        <taxon>Bacillati</taxon>
        <taxon>Bacillota</taxon>
        <taxon>Bacilli</taxon>
        <taxon>Bacillales</taxon>
        <taxon>Paenibacillaceae</taxon>
        <taxon>Cohnella</taxon>
    </lineage>
</organism>
<evidence type="ECO:0000259" key="3">
    <source>
        <dbReference type="PROSITE" id="PS50977"/>
    </source>
</evidence>
<keyword evidence="5" id="KW-1185">Reference proteome</keyword>
<dbReference type="InterPro" id="IPR001647">
    <property type="entry name" value="HTH_TetR"/>
</dbReference>
<evidence type="ECO:0000313" key="5">
    <source>
        <dbReference type="Proteomes" id="UP000502248"/>
    </source>
</evidence>
<dbReference type="PROSITE" id="PS50977">
    <property type="entry name" value="HTH_TETR_2"/>
    <property type="match status" value="1"/>
</dbReference>
<dbReference type="SUPFAM" id="SSF46689">
    <property type="entry name" value="Homeodomain-like"/>
    <property type="match status" value="1"/>
</dbReference>
<dbReference type="Gene3D" id="1.10.357.10">
    <property type="entry name" value="Tetracycline Repressor, domain 2"/>
    <property type="match status" value="1"/>
</dbReference>
<evidence type="ECO:0000256" key="1">
    <source>
        <dbReference type="ARBA" id="ARBA00023125"/>
    </source>
</evidence>
<dbReference type="Pfam" id="PF16295">
    <property type="entry name" value="TetR_C_10"/>
    <property type="match status" value="1"/>
</dbReference>
<dbReference type="Proteomes" id="UP000502248">
    <property type="component" value="Chromosome"/>
</dbReference>
<dbReference type="KEGG" id="cheb:HH215_01130"/>
<feature type="DNA-binding region" description="H-T-H motif" evidence="2">
    <location>
        <begin position="29"/>
        <end position="48"/>
    </location>
</feature>
<proteinExistence type="predicted"/>
<dbReference type="GO" id="GO:0006355">
    <property type="term" value="P:regulation of DNA-templated transcription"/>
    <property type="evidence" value="ECO:0007669"/>
    <property type="project" value="UniProtKB-ARBA"/>
</dbReference>
<name>A0A7Z2VEY7_9BACL</name>